<evidence type="ECO:0000256" key="4">
    <source>
        <dbReference type="SAM" id="Coils"/>
    </source>
</evidence>
<dbReference type="PANTHER" id="PTHR14152">
    <property type="entry name" value="SQUAMOUS CELL CARCINOMA ANTIGEN RECOGNISED BY CYTOTOXIC T LYMPHOCYTES"/>
    <property type="match status" value="1"/>
</dbReference>
<evidence type="ECO:0000256" key="3">
    <source>
        <dbReference type="ARBA" id="ARBA00023242"/>
    </source>
</evidence>
<evidence type="ECO:0000313" key="6">
    <source>
        <dbReference type="EMBL" id="KAJ3696849.1"/>
    </source>
</evidence>
<dbReference type="Pfam" id="PF03343">
    <property type="entry name" value="SART-1"/>
    <property type="match status" value="2"/>
</dbReference>
<accession>A0AAD6EPX4</accession>
<evidence type="ECO:0000256" key="1">
    <source>
        <dbReference type="ARBA" id="ARBA00004123"/>
    </source>
</evidence>
<dbReference type="AlphaFoldDB" id="A0AAD6EPX4"/>
<evidence type="ECO:0008006" key="8">
    <source>
        <dbReference type="Google" id="ProtNLM"/>
    </source>
</evidence>
<dbReference type="Proteomes" id="UP001210211">
    <property type="component" value="Unassembled WGS sequence"/>
</dbReference>
<feature type="compositionally biased region" description="Basic and acidic residues" evidence="5">
    <location>
        <begin position="736"/>
        <end position="753"/>
    </location>
</feature>
<dbReference type="PANTHER" id="PTHR14152:SF5">
    <property type="entry name" value="U4_U6.U5 TRI-SNRNP-ASSOCIATED PROTEIN 1"/>
    <property type="match status" value="1"/>
</dbReference>
<organism evidence="6 7">
    <name type="scientific">Rhynchospora tenuis</name>
    <dbReference type="NCBI Taxonomy" id="198213"/>
    <lineage>
        <taxon>Eukaryota</taxon>
        <taxon>Viridiplantae</taxon>
        <taxon>Streptophyta</taxon>
        <taxon>Embryophyta</taxon>
        <taxon>Tracheophyta</taxon>
        <taxon>Spermatophyta</taxon>
        <taxon>Magnoliopsida</taxon>
        <taxon>Liliopsida</taxon>
        <taxon>Poales</taxon>
        <taxon>Cyperaceae</taxon>
        <taxon>Cyperoideae</taxon>
        <taxon>Rhynchosporeae</taxon>
        <taxon>Rhynchospora</taxon>
    </lineage>
</organism>
<dbReference type="GO" id="GO:0045292">
    <property type="term" value="P:mRNA cis splicing, via spliceosome"/>
    <property type="evidence" value="ECO:0007669"/>
    <property type="project" value="TreeGrafter"/>
</dbReference>
<feature type="compositionally biased region" description="Basic residues" evidence="5">
    <location>
        <begin position="716"/>
        <end position="735"/>
    </location>
</feature>
<gene>
    <name evidence="6" type="ORF">LUZ61_000554</name>
</gene>
<evidence type="ECO:0000256" key="2">
    <source>
        <dbReference type="ARBA" id="ARBA00006076"/>
    </source>
</evidence>
<evidence type="ECO:0000256" key="5">
    <source>
        <dbReference type="SAM" id="MobiDB-lite"/>
    </source>
</evidence>
<comment type="caution">
    <text evidence="6">The sequence shown here is derived from an EMBL/GenBank/DDBJ whole genome shotgun (WGS) entry which is preliminary data.</text>
</comment>
<feature type="region of interest" description="Disordered" evidence="5">
    <location>
        <begin position="596"/>
        <end position="636"/>
    </location>
</feature>
<proteinExistence type="inferred from homology"/>
<feature type="compositionally biased region" description="Basic and acidic residues" evidence="5">
    <location>
        <begin position="9"/>
        <end position="201"/>
    </location>
</feature>
<feature type="compositionally biased region" description="Basic and acidic residues" evidence="5">
    <location>
        <begin position="447"/>
        <end position="469"/>
    </location>
</feature>
<reference evidence="6 7" key="1">
    <citation type="journal article" date="2022" name="Cell">
        <title>Repeat-based holocentromeres influence genome architecture and karyotype evolution.</title>
        <authorList>
            <person name="Hofstatter P.G."/>
            <person name="Thangavel G."/>
            <person name="Lux T."/>
            <person name="Neumann P."/>
            <person name="Vondrak T."/>
            <person name="Novak P."/>
            <person name="Zhang M."/>
            <person name="Costa L."/>
            <person name="Castellani M."/>
            <person name="Scott A."/>
            <person name="Toegelov H."/>
            <person name="Fuchs J."/>
            <person name="Mata-Sucre Y."/>
            <person name="Dias Y."/>
            <person name="Vanzela A.L.L."/>
            <person name="Huettel B."/>
            <person name="Almeida C.C.S."/>
            <person name="Simkova H."/>
            <person name="Souza G."/>
            <person name="Pedrosa-Harand A."/>
            <person name="Macas J."/>
            <person name="Mayer K.F.X."/>
            <person name="Houben A."/>
            <person name="Marques A."/>
        </authorList>
    </citation>
    <scope>NUCLEOTIDE SEQUENCE [LARGE SCALE GENOMIC DNA]</scope>
    <source>
        <strain evidence="6">RhyTen1mFocal</strain>
    </source>
</reference>
<sequence>MGGTDFEPGEVRVDRDDSRDRDSKNRDRDRYEDSGKDRRKEERNRDKDKDKDKERNRDKEKEKDRESRNSSKLREKERERGKDRDRERDRDRDKEKVREKDRGKERENEKEKEKDREKARDREKEKSRSKDKEREKDGERTREREKDRSKDRERSLERDDKLKLRDKGAREIGRDDTPKEKASELREKISKMKEERLKEKEKEEEEDSEILSWVSKSRKLDEKRNVEREKAIRLSQALEEQDKLLAGSDDDDDDEYKGHASTGDHLAGVKVLHGLDKVLEGGAVVLTLKDQNILAGDDVNEDVDMLENVEIGEQKRRNEMYQAAKKKTGIYDDKFSDDAGYKKPILPQYDDPVEDEGVTLDEGGRFTGEAEKKLEELRRRIEGGTLQKPSLDLTASMKTSSEYYTPEEMLQFKKPKKKKSLRKKEKLDLDALEAEAKASGLGASDLGSRKDPNRFAAKSEQEKADAEARKNAYQAAIEKAEEAARVIREGQIQTVEKIEGDGEENEALVFGDDYDDLQRSVEQARKLTMKKQEEKNDLDLLKAVASATEKKVEGEVEKEAAEGGKLIITEMEEFVWGLQLKEETLKPETEDVFMDVDSEPETTKQDEDSMVTGWSEVKESESTTEPPPEEKDEITPDEIIHEAAVGKGLAGALKLLKDRGTLNEGIDWGGRTMDKKKSKLVGIVDEPAPKEKEIHIERTDEFGRIMTPKEAFRALSHKFHGKGPGKMKQEKRMKKFHEDLKTKQMRDSDTPLHSMERMREAQARMKTPYLVLSGNIKPGQTSDPSSGFATVEKDVGSLTPMLGDRKVEHFLGIKRNADAASMPPPPPKKPKN</sequence>
<keyword evidence="4" id="KW-0175">Coiled coil</keyword>
<keyword evidence="7" id="KW-1185">Reference proteome</keyword>
<keyword evidence="3" id="KW-0539">Nucleus</keyword>
<feature type="compositionally biased region" description="Basic and acidic residues" evidence="5">
    <location>
        <begin position="218"/>
        <end position="232"/>
    </location>
</feature>
<evidence type="ECO:0000313" key="7">
    <source>
        <dbReference type="Proteomes" id="UP001210211"/>
    </source>
</evidence>
<comment type="similarity">
    <text evidence="2">Belongs to the SNU66/SART1 family.</text>
</comment>
<dbReference type="GO" id="GO:0046540">
    <property type="term" value="C:U4/U6 x U5 tri-snRNP complex"/>
    <property type="evidence" value="ECO:0007669"/>
    <property type="project" value="TreeGrafter"/>
</dbReference>
<feature type="coiled-coil region" evidence="4">
    <location>
        <begin position="514"/>
        <end position="551"/>
    </location>
</feature>
<dbReference type="InterPro" id="IPR005011">
    <property type="entry name" value="SNU66/SART1"/>
</dbReference>
<feature type="region of interest" description="Disordered" evidence="5">
    <location>
        <begin position="342"/>
        <end position="366"/>
    </location>
</feature>
<dbReference type="GO" id="GO:0000481">
    <property type="term" value="P:maturation of 5S rRNA"/>
    <property type="evidence" value="ECO:0007669"/>
    <property type="project" value="TreeGrafter"/>
</dbReference>
<feature type="region of interest" description="Disordered" evidence="5">
    <location>
        <begin position="716"/>
        <end position="753"/>
    </location>
</feature>
<feature type="region of interest" description="Disordered" evidence="5">
    <location>
        <begin position="438"/>
        <end position="469"/>
    </location>
</feature>
<protein>
    <recommendedName>
        <fullName evidence="8">SART-1 family protein DOT2</fullName>
    </recommendedName>
</protein>
<dbReference type="EMBL" id="JAMRDG010000001">
    <property type="protein sequence ID" value="KAJ3696849.1"/>
    <property type="molecule type" value="Genomic_DNA"/>
</dbReference>
<feature type="region of interest" description="Disordered" evidence="5">
    <location>
        <begin position="1"/>
        <end position="265"/>
    </location>
</feature>
<name>A0AAD6EPX4_9POAL</name>
<comment type="subcellular location">
    <subcellularLocation>
        <location evidence="1">Nucleus</location>
    </subcellularLocation>
</comment>